<dbReference type="Gene3D" id="1.10.443.10">
    <property type="entry name" value="Intergrase catalytic core"/>
    <property type="match status" value="1"/>
</dbReference>
<dbReference type="CDD" id="cd00397">
    <property type="entry name" value="DNA_BRE_C"/>
    <property type="match status" value="1"/>
</dbReference>
<dbReference type="Proteomes" id="UP001149411">
    <property type="component" value="Unassembled WGS sequence"/>
</dbReference>
<dbReference type="InterPro" id="IPR011010">
    <property type="entry name" value="DNA_brk_join_enz"/>
</dbReference>
<dbReference type="RefSeq" id="WP_266088568.1">
    <property type="nucleotide sequence ID" value="NZ_RKLV01000013.1"/>
</dbReference>
<dbReference type="AlphaFoldDB" id="A0A9Q4C4W7"/>
<keyword evidence="1" id="KW-0233">DNA recombination</keyword>
<dbReference type="GO" id="GO:0003677">
    <property type="term" value="F:DNA binding"/>
    <property type="evidence" value="ECO:0007669"/>
    <property type="project" value="InterPro"/>
</dbReference>
<feature type="domain" description="Tyr recombinase" evidence="3">
    <location>
        <begin position="128"/>
        <end position="308"/>
    </location>
</feature>
<organism evidence="4 5">
    <name type="scientific">Halorutilus salinus</name>
    <dbReference type="NCBI Taxonomy" id="2487751"/>
    <lineage>
        <taxon>Archaea</taxon>
        <taxon>Methanobacteriati</taxon>
        <taxon>Methanobacteriota</taxon>
        <taxon>Stenosarchaea group</taxon>
        <taxon>Halobacteria</taxon>
        <taxon>Halorutilales</taxon>
        <taxon>Halorutilaceae</taxon>
        <taxon>Halorutilus</taxon>
    </lineage>
</organism>
<dbReference type="InterPro" id="IPR050090">
    <property type="entry name" value="Tyrosine_recombinase_XerCD"/>
</dbReference>
<dbReference type="PANTHER" id="PTHR30349:SF87">
    <property type="entry name" value="TRANSPOSASE A"/>
    <property type="match status" value="1"/>
</dbReference>
<evidence type="ECO:0000259" key="3">
    <source>
        <dbReference type="PROSITE" id="PS51898"/>
    </source>
</evidence>
<dbReference type="InterPro" id="IPR002104">
    <property type="entry name" value="Integrase_catalytic"/>
</dbReference>
<dbReference type="Pfam" id="PF00589">
    <property type="entry name" value="Phage_integrase"/>
    <property type="match status" value="1"/>
</dbReference>
<reference evidence="4" key="1">
    <citation type="submission" date="2022-09" db="EMBL/GenBank/DDBJ databases">
        <title>Haloadaptaus new haloarchaeum isolated from saline soil.</title>
        <authorList>
            <person name="Duran-Viseras A."/>
            <person name="Sanchez-Porro C."/>
            <person name="Ventosa A."/>
        </authorList>
    </citation>
    <scope>NUCLEOTIDE SEQUENCE</scope>
    <source>
        <strain evidence="4">F3-133</strain>
    </source>
</reference>
<keyword evidence="5" id="KW-1185">Reference proteome</keyword>
<dbReference type="GO" id="GO:0006310">
    <property type="term" value="P:DNA recombination"/>
    <property type="evidence" value="ECO:0007669"/>
    <property type="project" value="UniProtKB-KW"/>
</dbReference>
<dbReference type="GO" id="GO:0015074">
    <property type="term" value="P:DNA integration"/>
    <property type="evidence" value="ECO:0007669"/>
    <property type="project" value="InterPro"/>
</dbReference>
<sequence>MPSTLDFEGRLEGTAERIHESEEIREENKELLREYQRDRTLNGIKPSTVERDLSALKVQSEHLSKPFDEMDKDDVKDLVAWIQRKYDNDFTVSIHKRALRNLFKNLNGGEHPDETDWITTNHNGSNGKLPSDLLTPEEVEAQIEACHNARDKALIAILWETGARIGELIDVTVGDVEDRKHGMKVTIDGKTGSRRLPLVESVPRLNKWLNEHPNPQKGAPLWCKIQQGSADDQLGYRYIRSKILKRSMNDADVDKPSNPHHYRHSRASHLATKMTEAELCEWFGWVQGSDVPAKYVHLSGRDIDNKYDALHDLVDEEDEEDDESVVECPRCDELNEPDAAFCYRCGFALDVDAAEEVEKVEEDVTATAEGDDLERAQDLVRELADNPEVLEELLNE</sequence>
<dbReference type="EMBL" id="RKLV01000013">
    <property type="protein sequence ID" value="MCX2819897.1"/>
    <property type="molecule type" value="Genomic_DNA"/>
</dbReference>
<dbReference type="InterPro" id="IPR013762">
    <property type="entry name" value="Integrase-like_cat_sf"/>
</dbReference>
<dbReference type="PANTHER" id="PTHR30349">
    <property type="entry name" value="PHAGE INTEGRASE-RELATED"/>
    <property type="match status" value="1"/>
</dbReference>
<evidence type="ECO:0000256" key="2">
    <source>
        <dbReference type="SAM" id="MobiDB-lite"/>
    </source>
</evidence>
<dbReference type="PROSITE" id="PS51898">
    <property type="entry name" value="TYR_RECOMBINASE"/>
    <property type="match status" value="1"/>
</dbReference>
<comment type="caution">
    <text evidence="4">The sequence shown here is derived from an EMBL/GenBank/DDBJ whole genome shotgun (WGS) entry which is preliminary data.</text>
</comment>
<dbReference type="SUPFAM" id="SSF56349">
    <property type="entry name" value="DNA breaking-rejoining enzymes"/>
    <property type="match status" value="1"/>
</dbReference>
<gene>
    <name evidence="4" type="ORF">EGH25_11100</name>
</gene>
<feature type="region of interest" description="Disordered" evidence="2">
    <location>
        <begin position="1"/>
        <end position="26"/>
    </location>
</feature>
<feature type="compositionally biased region" description="Basic and acidic residues" evidence="2">
    <location>
        <begin position="7"/>
        <end position="26"/>
    </location>
</feature>
<evidence type="ECO:0000256" key="1">
    <source>
        <dbReference type="ARBA" id="ARBA00023172"/>
    </source>
</evidence>
<evidence type="ECO:0000313" key="4">
    <source>
        <dbReference type="EMBL" id="MCX2819897.1"/>
    </source>
</evidence>
<protein>
    <submittedName>
        <fullName evidence="4">Site-specific integrase</fullName>
    </submittedName>
</protein>
<accession>A0A9Q4C4W7</accession>
<name>A0A9Q4C4W7_9EURY</name>
<proteinExistence type="predicted"/>
<evidence type="ECO:0000313" key="5">
    <source>
        <dbReference type="Proteomes" id="UP001149411"/>
    </source>
</evidence>